<evidence type="ECO:0000313" key="11">
    <source>
        <dbReference type="EMBL" id="COW40719.1"/>
    </source>
</evidence>
<evidence type="ECO:0000313" key="29">
    <source>
        <dbReference type="Proteomes" id="UP000300237"/>
    </source>
</evidence>
<evidence type="ECO:0000313" key="10">
    <source>
        <dbReference type="EMBL" id="COV59379.1"/>
    </source>
</evidence>
<dbReference type="AlphaFoldDB" id="A0A0E7ZQ42"/>
<dbReference type="Proteomes" id="UP000256381">
    <property type="component" value="Unassembled WGS sequence"/>
</dbReference>
<reference evidence="16 17" key="1">
    <citation type="submission" date="2015-03" db="EMBL/GenBank/DDBJ databases">
        <authorList>
            <consortium name="Pathogen Informatics"/>
        </authorList>
    </citation>
    <scope>NUCLEOTIDE SEQUENCE [LARGE SCALE GENOMIC DNA]</scope>
    <source>
        <strain evidence="5 23">Bir 172</strain>
        <strain evidence="4 26">Bir 185</strain>
        <strain evidence="6 24">Bir 187</strain>
        <strain evidence="3 19">C09601061</strain>
        <strain evidence="8 17">D00501624</strain>
        <strain evidence="9 18">G09801536</strain>
        <strain evidence="1 21">G09901357</strain>
        <strain evidence="2 20">H09601792</strain>
        <strain evidence="16">K00500041</strain>
        <strain evidence="11 22">P00601463</strain>
    </source>
</reference>
<dbReference type="EMBL" id="CFOE01000171">
    <property type="protein sequence ID" value="CFE39244.1"/>
    <property type="molecule type" value="Genomic_DNA"/>
</dbReference>
<dbReference type="Proteomes" id="UP000046947">
    <property type="component" value="Unassembled WGS sequence"/>
</dbReference>
<evidence type="ECO:0000313" key="4">
    <source>
        <dbReference type="EMBL" id="CKR42517.1"/>
    </source>
</evidence>
<evidence type="ECO:0000313" key="8">
    <source>
        <dbReference type="EMBL" id="CNV49152.1"/>
    </source>
</evidence>
<dbReference type="Proteomes" id="UP000038802">
    <property type="component" value="Unassembled WGS sequence"/>
</dbReference>
<reference evidence="13 27" key="6">
    <citation type="submission" date="2017-02" db="EMBL/GenBank/DDBJ databases">
        <title>Protein polymorphisms may explain contrasting epidemiological fitness of two variants of a multidrug-resistant Mycobacterium tuberculosis strain.</title>
        <authorList>
            <person name="Bigi M.M."/>
            <person name="Lopez B."/>
            <person name="Blanco F.C."/>
            <person name="Sasiain M.C."/>
            <person name="De La Barrera S."/>
            <person name="Ritacco V."/>
            <person name="Bigi F."/>
            <person name="Soria M.A."/>
        </authorList>
    </citation>
    <scope>NUCLEOTIDE SEQUENCE [LARGE SCALE GENOMIC DNA]</scope>
    <source>
        <strain evidence="13 27">6548</strain>
    </source>
</reference>
<evidence type="ECO:0000313" key="19">
    <source>
        <dbReference type="Proteomes" id="UP000046680"/>
    </source>
</evidence>
<evidence type="ECO:0000313" key="2">
    <source>
        <dbReference type="EMBL" id="CFE49868.1"/>
    </source>
</evidence>
<dbReference type="EMBL" id="LR027516">
    <property type="protein sequence ID" value="VCU48847.1"/>
    <property type="molecule type" value="Genomic_DNA"/>
</dbReference>
<evidence type="ECO:0000313" key="5">
    <source>
        <dbReference type="EMBL" id="CKR85115.1"/>
    </source>
</evidence>
<evidence type="ECO:0000313" key="24">
    <source>
        <dbReference type="Proteomes" id="UP000049023"/>
    </source>
</evidence>
<name>A0A0E7ZQ42_MYCTX</name>
<dbReference type="EMBL" id="CQQC01000902">
    <property type="protein sequence ID" value="CNV49152.1"/>
    <property type="molecule type" value="Genomic_DNA"/>
</dbReference>
<evidence type="ECO:0000313" key="14">
    <source>
        <dbReference type="EMBL" id="REQ55968.1"/>
    </source>
</evidence>
<evidence type="ECO:0000313" key="13">
    <source>
        <dbReference type="EMBL" id="OMH58497.1"/>
    </source>
</evidence>
<sequence>MTDEKCVRCGGDQLVEGAVVWNAPLRFKREGAGHFNRGTQVNAVACETCGHIDLYLESRARGSTK</sequence>
<dbReference type="EMBL" id="LWDQ01000001">
    <property type="protein sequence ID" value="OMH58497.1"/>
    <property type="molecule type" value="Genomic_DNA"/>
</dbReference>
<reference evidence="14 28" key="5">
    <citation type="journal article" date="2017" name="N. Engl. J. Med.">
        <title>Transmission of Extensively Drug-Resistant Tuberculosis in South Africa.</title>
        <authorList>
            <person name="Shah N.S."/>
            <person name="Auld S.C."/>
            <person name="Brust J.C."/>
            <person name="Mathema B."/>
            <person name="Ismail N."/>
            <person name="Moodley P."/>
            <person name="Mlisana K."/>
            <person name="Allana S."/>
            <person name="Campbell A."/>
            <person name="Mthiyane T."/>
            <person name="Morris N."/>
            <person name="Mpangase P."/>
            <person name="van der Meulen H."/>
            <person name="Omar S.V."/>
            <person name="Brown T.S."/>
            <person name="Narechania A."/>
            <person name="Shaskina E."/>
            <person name="Kapwata T."/>
            <person name="Kreiswirth B."/>
            <person name="Gandhi N.R."/>
        </authorList>
    </citation>
    <scope>NUCLEOTIDE SEQUENCE [LARGE SCALE GENOMIC DNA]</scope>
    <source>
        <strain evidence="14 28">32301_S10</strain>
    </source>
</reference>
<evidence type="ECO:0000313" key="27">
    <source>
        <dbReference type="Proteomes" id="UP000189452"/>
    </source>
</evidence>
<dbReference type="EMBL" id="CHKL01000277">
    <property type="protein sequence ID" value="COW40719.1"/>
    <property type="molecule type" value="Genomic_DNA"/>
</dbReference>
<evidence type="ECO:0000313" key="17">
    <source>
        <dbReference type="Proteomes" id="UP000039217"/>
    </source>
</evidence>
<dbReference type="Proteomes" id="UP000045842">
    <property type="component" value="Unassembled WGS sequence"/>
</dbReference>
<evidence type="ECO:0000313" key="16">
    <source>
        <dbReference type="Proteomes" id="UP000038802"/>
    </source>
</evidence>
<evidence type="ECO:0000313" key="18">
    <source>
        <dbReference type="Proteomes" id="UP000045842"/>
    </source>
</evidence>
<protein>
    <submittedName>
        <fullName evidence="9">Uncharacterized protein</fullName>
    </submittedName>
</protein>
<dbReference type="EMBL" id="CSAE01000153">
    <property type="protein sequence ID" value="COV59379.1"/>
    <property type="molecule type" value="Genomic_DNA"/>
</dbReference>
<evidence type="ECO:0000313" key="23">
    <source>
        <dbReference type="Proteomes" id="UP000048948"/>
    </source>
</evidence>
<organism evidence="9 18">
    <name type="scientific">Mycobacterium tuberculosis</name>
    <dbReference type="NCBI Taxonomy" id="1773"/>
    <lineage>
        <taxon>Bacteria</taxon>
        <taxon>Bacillati</taxon>
        <taxon>Actinomycetota</taxon>
        <taxon>Actinomycetes</taxon>
        <taxon>Mycobacteriales</taxon>
        <taxon>Mycobacteriaceae</taxon>
        <taxon>Mycobacterium</taxon>
        <taxon>Mycobacterium tuberculosis complex</taxon>
    </lineage>
</organism>
<dbReference type="EMBL" id="CGCX01000854">
    <property type="protein sequence ID" value="CFR84578.1"/>
    <property type="molecule type" value="Genomic_DNA"/>
</dbReference>
<dbReference type="Proteomes" id="UP000046680">
    <property type="component" value="Unassembled WGS sequence"/>
</dbReference>
<reference evidence="14" key="7">
    <citation type="submission" date="2018-07" db="EMBL/GenBank/DDBJ databases">
        <authorList>
            <person name="Shah S."/>
            <person name="Brown T."/>
            <person name="Auld S."/>
            <person name="Bratton K."/>
            <person name="Narechania A."/>
            <person name="Mathema B."/>
            <person name="Gandhi N."/>
        </authorList>
    </citation>
    <scope>NUCLEOTIDE SEQUENCE</scope>
    <source>
        <strain evidence="14">32301_S10</strain>
    </source>
</reference>
<reference evidence="12 30" key="9">
    <citation type="submission" date="2021-03" db="EMBL/GenBank/DDBJ databases">
        <title>Whole Genome Sequencing of Mycobacterium tuberculosis clinical isolates from Arunachal Pradesh, India.</title>
        <authorList>
            <person name="Singh S."/>
            <person name="Mudliar S.R."/>
            <person name="Kulsum U."/>
            <person name="Rufai S.B."/>
            <person name="Singh P.K."/>
            <person name="Umpo M."/>
            <person name="Nyori M."/>
        </authorList>
    </citation>
    <scope>NUCLEOTIDE SEQUENCE [LARGE SCALE GENOMIC DNA]</scope>
    <source>
        <strain evidence="12 30">OMICS/BPL/0142/20/SP</strain>
    </source>
</reference>
<evidence type="ECO:0000313" key="3">
    <source>
        <dbReference type="EMBL" id="CFR84578.1"/>
    </source>
</evidence>
<dbReference type="EMBL" id="JAGIZI010000002">
    <property type="protein sequence ID" value="MBP0681878.1"/>
    <property type="molecule type" value="Genomic_DNA"/>
</dbReference>
<reference evidence="13 27" key="4">
    <citation type="submission" date="2016-04" db="EMBL/GenBank/DDBJ databases">
        <authorList>
            <person name="Bigi M."/>
            <person name="Bigi F."/>
            <person name="Soria M.A."/>
        </authorList>
    </citation>
    <scope>NUCLEOTIDE SEQUENCE [LARGE SCALE GENOMIC DNA]</scope>
    <source>
        <strain evidence="13 27">6548</strain>
    </source>
</reference>
<dbReference type="EMBL" id="CSAD01000243">
    <property type="protein sequence ID" value="COV50883.1"/>
    <property type="molecule type" value="Genomic_DNA"/>
</dbReference>
<dbReference type="EMBL" id="COPH01000007">
    <property type="protein sequence ID" value="CLV78902.1"/>
    <property type="molecule type" value="Genomic_DNA"/>
</dbReference>
<evidence type="ECO:0000313" key="7">
    <source>
        <dbReference type="EMBL" id="CLV78902.1"/>
    </source>
</evidence>
<dbReference type="Proteomes" id="UP000050164">
    <property type="component" value="Unassembled WGS sequence"/>
</dbReference>
<proteinExistence type="predicted"/>
<dbReference type="RefSeq" id="WP_003403191.1">
    <property type="nucleotide sequence ID" value="NZ_JTFM01000009.1"/>
</dbReference>
<dbReference type="Proteomes" id="UP000189452">
    <property type="component" value="Chromosome"/>
</dbReference>
<evidence type="ECO:0000313" key="25">
    <source>
        <dbReference type="Proteomes" id="UP000050139"/>
    </source>
</evidence>
<evidence type="ECO:0000313" key="22">
    <source>
        <dbReference type="Proteomes" id="UP000048600"/>
    </source>
</evidence>
<dbReference type="Proteomes" id="UP000039217">
    <property type="component" value="Unassembled WGS sequence"/>
</dbReference>
<reference evidence="15 29" key="8">
    <citation type="submission" date="2018-08" db="EMBL/GenBank/DDBJ databases">
        <authorList>
            <person name="Fokvardsen B D."/>
            <person name="Norman A."/>
        </authorList>
    </citation>
    <scope>NUCLEOTIDE SEQUENCE [LARGE SCALE GENOMIC DNA]</scope>
    <source>
        <strain evidence="15 29">DKC2</strain>
    </source>
</reference>
<evidence type="ECO:0000313" key="1">
    <source>
        <dbReference type="EMBL" id="CFE39244.1"/>
    </source>
</evidence>
<dbReference type="EMBL" id="CNFU01001175">
    <property type="protein sequence ID" value="CKT12717.1"/>
    <property type="molecule type" value="Genomic_DNA"/>
</dbReference>
<evidence type="ECO:0000313" key="28">
    <source>
        <dbReference type="Proteomes" id="UP000256381"/>
    </source>
</evidence>
<dbReference type="PATRIC" id="fig|1773.206.peg.2883"/>
<dbReference type="Proteomes" id="UP000671119">
    <property type="component" value="Unassembled WGS sequence"/>
</dbReference>
<gene>
    <name evidence="13" type="ORF">A4S10_00647</name>
    <name evidence="15" type="ORF">DKC2_0652</name>
    <name evidence="14" type="ORF">DSJ38_03455</name>
    <name evidence="3" type="ORF">ERS007657_02286</name>
    <name evidence="8" type="ORF">ERS007661_02522</name>
    <name evidence="9" type="ORF">ERS007679_01977</name>
    <name evidence="1" type="ORF">ERS007681_01622</name>
    <name evidence="2" type="ORF">ERS007688_01583</name>
    <name evidence="10" type="ORF">ERS007703_01690</name>
    <name evidence="11" type="ORF">ERS007741_02425</name>
    <name evidence="5" type="ORF">ERS027646_00803</name>
    <name evidence="4" type="ORF">ERS027659_01377</name>
    <name evidence="6" type="ORF">ERS027661_03965</name>
    <name evidence="7" type="ORF">ERS094118_01252</name>
    <name evidence="12" type="ORF">J8J21_01735</name>
</gene>
<evidence type="ECO:0000313" key="15">
    <source>
        <dbReference type="EMBL" id="VCU48847.1"/>
    </source>
</evidence>
<accession>A0A0E7ZQ42</accession>
<evidence type="ECO:0000313" key="9">
    <source>
        <dbReference type="EMBL" id="COV50883.1"/>
    </source>
</evidence>
<dbReference type="STRING" id="1806.RN08_0683"/>
<evidence type="ECO:0000313" key="6">
    <source>
        <dbReference type="EMBL" id="CKT12717.1"/>
    </source>
</evidence>
<dbReference type="EMBL" id="CNGE01000094">
    <property type="protein sequence ID" value="CKR85115.1"/>
    <property type="molecule type" value="Genomic_DNA"/>
</dbReference>
<dbReference type="Proteomes" id="UP000049023">
    <property type="component" value="Unassembled WGS sequence"/>
</dbReference>
<evidence type="ECO:0000313" key="12">
    <source>
        <dbReference type="EMBL" id="MBP0681878.1"/>
    </source>
</evidence>
<evidence type="ECO:0000313" key="20">
    <source>
        <dbReference type="Proteomes" id="UP000046947"/>
    </source>
</evidence>
<dbReference type="EMBL" id="CNFT01000246">
    <property type="protein sequence ID" value="CKR42517.1"/>
    <property type="molecule type" value="Genomic_DNA"/>
</dbReference>
<dbReference type="Proteomes" id="UP000048948">
    <property type="component" value="Unassembled WGS sequence"/>
</dbReference>
<dbReference type="EMBL" id="QTBD01000043">
    <property type="protein sequence ID" value="REQ55968.1"/>
    <property type="molecule type" value="Genomic_DNA"/>
</dbReference>
<dbReference type="Proteomes" id="UP000050139">
    <property type="component" value="Unassembled WGS sequence"/>
</dbReference>
<dbReference type="Proteomes" id="UP000300237">
    <property type="component" value="Chromosome"/>
</dbReference>
<reference evidence="7 25" key="2">
    <citation type="submission" date="2015-03" db="EMBL/GenBank/DDBJ databases">
        <authorList>
            <consortium name="Pathogen Informatics"/>
            <person name="Murphy D."/>
        </authorList>
    </citation>
    <scope>NUCLEOTIDE SEQUENCE [LARGE SCALE GENOMIC DNA]</scope>
    <source>
        <strain evidence="7 25">0268S</strain>
    </source>
</reference>
<evidence type="ECO:0000313" key="21">
    <source>
        <dbReference type="Proteomes" id="UP000048289"/>
    </source>
</evidence>
<evidence type="ECO:0000313" key="30">
    <source>
        <dbReference type="Proteomes" id="UP000671119"/>
    </source>
</evidence>
<dbReference type="Proteomes" id="UP000048289">
    <property type="component" value="Unassembled WGS sequence"/>
</dbReference>
<reference evidence="10" key="3">
    <citation type="submission" date="2015-03" db="EMBL/GenBank/DDBJ databases">
        <authorList>
            <person name="Murphy D."/>
        </authorList>
    </citation>
    <scope>NUCLEOTIDE SEQUENCE [LARGE SCALE GENOMIC DNA]</scope>
    <source>
        <strain evidence="10">K00500041</strain>
    </source>
</reference>
<evidence type="ECO:0000313" key="26">
    <source>
        <dbReference type="Proteomes" id="UP000050164"/>
    </source>
</evidence>
<dbReference type="Proteomes" id="UP000048600">
    <property type="component" value="Unassembled WGS sequence"/>
</dbReference>
<dbReference type="EMBL" id="CFOH01000211">
    <property type="protein sequence ID" value="CFE49868.1"/>
    <property type="molecule type" value="Genomic_DNA"/>
</dbReference>